<dbReference type="Proteomes" id="UP000225548">
    <property type="component" value="Unassembled WGS sequence"/>
</dbReference>
<dbReference type="SUPFAM" id="SSF47413">
    <property type="entry name" value="lambda repressor-like DNA-binding domains"/>
    <property type="match status" value="1"/>
</dbReference>
<dbReference type="Pfam" id="PF13560">
    <property type="entry name" value="HTH_31"/>
    <property type="match status" value="1"/>
</dbReference>
<keyword evidence="3" id="KW-1185">Reference proteome</keyword>
<gene>
    <name evidence="2" type="ORF">ATL42_3023</name>
</gene>
<dbReference type="AlphaFoldDB" id="A0A2A9EA46"/>
<accession>A0A2A9EA46</accession>
<feature type="domain" description="HTH cro/C1-type" evidence="1">
    <location>
        <begin position="14"/>
        <end position="69"/>
    </location>
</feature>
<evidence type="ECO:0000313" key="2">
    <source>
        <dbReference type="EMBL" id="PFG35090.1"/>
    </source>
</evidence>
<dbReference type="InterPro" id="IPR010982">
    <property type="entry name" value="Lambda_DNA-bd_dom_sf"/>
</dbReference>
<sequence length="86" mass="9171">MSTVRNPHELGAQLRAARRAAGLTQAQVATSANVSRAFVIDLEQGKRPGAELSRVLAVARALHRSFALVEDARPSFDAALDDFLGS</sequence>
<dbReference type="SMART" id="SM00530">
    <property type="entry name" value="HTH_XRE"/>
    <property type="match status" value="1"/>
</dbReference>
<dbReference type="RefSeq" id="WP_098456025.1">
    <property type="nucleotide sequence ID" value="NZ_PDJG01000001.1"/>
</dbReference>
<reference evidence="2 3" key="1">
    <citation type="submission" date="2017-10" db="EMBL/GenBank/DDBJ databases">
        <title>Sequencing the genomes of 1000 actinobacteria strains.</title>
        <authorList>
            <person name="Klenk H.-P."/>
        </authorList>
    </citation>
    <scope>NUCLEOTIDE SEQUENCE [LARGE SCALE GENOMIC DNA]</scope>
    <source>
        <strain evidence="2 3">DSM 18966</strain>
    </source>
</reference>
<protein>
    <submittedName>
        <fullName evidence="2">Helix-turn-helix protein</fullName>
    </submittedName>
</protein>
<comment type="caution">
    <text evidence="2">The sequence shown here is derived from an EMBL/GenBank/DDBJ whole genome shotgun (WGS) entry which is preliminary data.</text>
</comment>
<evidence type="ECO:0000259" key="1">
    <source>
        <dbReference type="PROSITE" id="PS50943"/>
    </source>
</evidence>
<dbReference type="CDD" id="cd00093">
    <property type="entry name" value="HTH_XRE"/>
    <property type="match status" value="1"/>
</dbReference>
<dbReference type="EMBL" id="PDJG01000001">
    <property type="protein sequence ID" value="PFG35090.1"/>
    <property type="molecule type" value="Genomic_DNA"/>
</dbReference>
<proteinExistence type="predicted"/>
<evidence type="ECO:0000313" key="3">
    <source>
        <dbReference type="Proteomes" id="UP000225548"/>
    </source>
</evidence>
<organism evidence="2 3">
    <name type="scientific">Sanguibacter antarcticus</name>
    <dbReference type="NCBI Taxonomy" id="372484"/>
    <lineage>
        <taxon>Bacteria</taxon>
        <taxon>Bacillati</taxon>
        <taxon>Actinomycetota</taxon>
        <taxon>Actinomycetes</taxon>
        <taxon>Micrococcales</taxon>
        <taxon>Sanguibacteraceae</taxon>
        <taxon>Sanguibacter</taxon>
    </lineage>
</organism>
<dbReference type="GO" id="GO:0003677">
    <property type="term" value="F:DNA binding"/>
    <property type="evidence" value="ECO:0007669"/>
    <property type="project" value="InterPro"/>
</dbReference>
<dbReference type="OrthoDB" id="5150124at2"/>
<name>A0A2A9EA46_9MICO</name>
<dbReference type="PROSITE" id="PS50943">
    <property type="entry name" value="HTH_CROC1"/>
    <property type="match status" value="1"/>
</dbReference>
<dbReference type="InterPro" id="IPR001387">
    <property type="entry name" value="Cro/C1-type_HTH"/>
</dbReference>
<dbReference type="Gene3D" id="1.10.260.40">
    <property type="entry name" value="lambda repressor-like DNA-binding domains"/>
    <property type="match status" value="1"/>
</dbReference>